<dbReference type="AlphaFoldDB" id="H6T4M0"/>
<accession>H6T4M0</accession>
<reference evidence="1" key="1">
    <citation type="journal article" date="2012" name="Microbiology">
        <title>Genomic and antigenic characterization of monomeric autotransporters of Haemophilus parasuis: an ongoing process of reductive evolution.</title>
        <authorList>
            <person name="Pina-Pedrero S."/>
            <person name="Olvera A."/>
            <person name="Perez-Simo M."/>
            <person name="Bensaid A."/>
        </authorList>
    </citation>
    <scope>NUCLEOTIDE SEQUENCE</scope>
    <source>
        <strain evidence="1">Nagasaki</strain>
    </source>
</reference>
<dbReference type="EMBL" id="HQ245093">
    <property type="protein sequence ID" value="AEC12460.1"/>
    <property type="molecule type" value="Genomic_DNA"/>
</dbReference>
<sequence>MDYLSNFSPSITLIRYFIYQYKR</sequence>
<name>H6T4M0_GLAPU</name>
<organism evidence="1">
    <name type="scientific">Glaesserella parasuis str. Nagasaki</name>
    <dbReference type="NCBI Taxonomy" id="1117322"/>
    <lineage>
        <taxon>Bacteria</taxon>
        <taxon>Pseudomonadati</taxon>
        <taxon>Pseudomonadota</taxon>
        <taxon>Gammaproteobacteria</taxon>
        <taxon>Pasteurellales</taxon>
        <taxon>Pasteurellaceae</taxon>
        <taxon>Glaesserella</taxon>
    </lineage>
</organism>
<proteinExistence type="predicted"/>
<protein>
    <submittedName>
        <fullName evidence="1">Uncharacterized protein</fullName>
    </submittedName>
</protein>
<evidence type="ECO:0000313" key="1">
    <source>
        <dbReference type="EMBL" id="AEC12460.1"/>
    </source>
</evidence>